<accession>A0A921NYT2</accession>
<keyword evidence="6" id="KW-0732">Signal</keyword>
<dbReference type="AlphaFoldDB" id="A0A921NYT2"/>
<proteinExistence type="predicted"/>
<evidence type="ECO:0000256" key="6">
    <source>
        <dbReference type="SAM" id="SignalP"/>
    </source>
</evidence>
<dbReference type="GO" id="GO:0009279">
    <property type="term" value="C:cell outer membrane"/>
    <property type="evidence" value="ECO:0007669"/>
    <property type="project" value="UniProtKB-SubCell"/>
</dbReference>
<evidence type="ECO:0000256" key="2">
    <source>
        <dbReference type="ARBA" id="ARBA00023136"/>
    </source>
</evidence>
<keyword evidence="2 4" id="KW-0472">Membrane</keyword>
<dbReference type="InterPro" id="IPR036737">
    <property type="entry name" value="OmpA-like_sf"/>
</dbReference>
<evidence type="ECO:0000256" key="4">
    <source>
        <dbReference type="PROSITE-ProRule" id="PRU00473"/>
    </source>
</evidence>
<evidence type="ECO:0000259" key="7">
    <source>
        <dbReference type="PROSITE" id="PS51123"/>
    </source>
</evidence>
<evidence type="ECO:0000256" key="3">
    <source>
        <dbReference type="ARBA" id="ARBA00023237"/>
    </source>
</evidence>
<keyword evidence="9" id="KW-1185">Reference proteome</keyword>
<feature type="domain" description="OmpA-like" evidence="7">
    <location>
        <begin position="490"/>
        <end position="607"/>
    </location>
</feature>
<dbReference type="RefSeq" id="WP_159965303.1">
    <property type="nucleotide sequence ID" value="NZ_APKE01000020.1"/>
</dbReference>
<dbReference type="CDD" id="cd07185">
    <property type="entry name" value="OmpA_C-like"/>
    <property type="match status" value="1"/>
</dbReference>
<evidence type="ECO:0000313" key="8">
    <source>
        <dbReference type="EMBL" id="KAF0675983.1"/>
    </source>
</evidence>
<dbReference type="PANTHER" id="PTHR30329:SF21">
    <property type="entry name" value="LIPOPROTEIN YIAD-RELATED"/>
    <property type="match status" value="1"/>
</dbReference>
<dbReference type="Gene3D" id="3.40.1520.20">
    <property type="match status" value="2"/>
</dbReference>
<dbReference type="Proteomes" id="UP000698242">
    <property type="component" value="Unassembled WGS sequence"/>
</dbReference>
<dbReference type="InterPro" id="IPR006665">
    <property type="entry name" value="OmpA-like"/>
</dbReference>
<sequence>MKPTPLIAALLAFAAAGGLSVLAARLAVTQIEAQSAEDVRLALQEDGQDWVEVTADGLQLALLGTAADEATRFRALSLAGTIVDPARVIDSMQVSEAEPVVPPDFSIEILRGDEGISLIGLAPARTDRAGLLAALGRIEGTPQITDLLEIADFPEPKGWRKAVEFGVAATSRLPRVKVSVTDERIGVLSMAESAEDQRRIEAELRRMAPDGFETVLRIGAPRPVITPFTLRFVIDEAGARFDACSADSAEGRRRIVAAATAAGMGEAGAEDCRIGIGAPSPEWPAAAVQSIEALAAIGAGTVTMSDVDISLIAAEGSDAETFERAAGRLDGALPEEFSLDAVLPEVENAEPRDAGVPQFEAVRAADGTVVLRGRVGDDRSRGVVRSFAKSLFGIEAVTDATRGDAGLPTGWSPRLLAALDAMSLLGEGRVVVRPDVIEIGGVTGQKDARAEIARILTAQLGENGNYTIAVSYDEALDPVASLPSPEECAASINAVLDARQITFAPGSDTIDAEARGTLEQIAELMKSCDSVPMEIGGHTDSQGRETMNLELSRSRAEAVLAALAARRVLIGNLSAKGYGEAQPVADNGTAEGREANRRIEFKRILSDEERAAAEAQAADDEGAGDGTDEEAANDGQETEDNQ</sequence>
<dbReference type="PROSITE" id="PS51123">
    <property type="entry name" value="OMPA_2"/>
    <property type="match status" value="1"/>
</dbReference>
<dbReference type="EMBL" id="APKE01000020">
    <property type="protein sequence ID" value="KAF0675983.1"/>
    <property type="molecule type" value="Genomic_DNA"/>
</dbReference>
<name>A0A921NYT2_9RHOB</name>
<dbReference type="Gene3D" id="3.30.1330.60">
    <property type="entry name" value="OmpA-like domain"/>
    <property type="match status" value="1"/>
</dbReference>
<feature type="compositionally biased region" description="Acidic residues" evidence="5">
    <location>
        <begin position="617"/>
        <end position="642"/>
    </location>
</feature>
<feature type="chain" id="PRO_5037640986" evidence="6">
    <location>
        <begin position="24"/>
        <end position="642"/>
    </location>
</feature>
<organism evidence="8 9">
    <name type="scientific">Profundibacterium mesophilum KAUST100406-0324</name>
    <dbReference type="NCBI Taxonomy" id="1037889"/>
    <lineage>
        <taxon>Bacteria</taxon>
        <taxon>Pseudomonadati</taxon>
        <taxon>Pseudomonadota</taxon>
        <taxon>Alphaproteobacteria</taxon>
        <taxon>Rhodobacterales</taxon>
        <taxon>Roseobacteraceae</taxon>
        <taxon>Profundibacterium</taxon>
    </lineage>
</organism>
<protein>
    <submittedName>
        <fullName evidence="8">Outer membrane protein OmpA family protein</fullName>
    </submittedName>
</protein>
<evidence type="ECO:0000313" key="9">
    <source>
        <dbReference type="Proteomes" id="UP000698242"/>
    </source>
</evidence>
<dbReference type="PANTHER" id="PTHR30329">
    <property type="entry name" value="STATOR ELEMENT OF FLAGELLAR MOTOR COMPLEX"/>
    <property type="match status" value="1"/>
</dbReference>
<dbReference type="PRINTS" id="PR01021">
    <property type="entry name" value="OMPADOMAIN"/>
</dbReference>
<reference evidence="8" key="1">
    <citation type="submission" date="2013-03" db="EMBL/GenBank/DDBJ databases">
        <title>Genome Sequence of the Profundibacterium mesophilum strain KAUST100406-0324T from Red Sea, a novel genus in the family Rhodobacteraceae.</title>
        <authorList>
            <person name="Essack M."/>
            <person name="Alam I."/>
            <person name="Lafi F."/>
            <person name="Alawi W."/>
            <person name="Kamanu F."/>
            <person name="Al-Suwailem A."/>
            <person name="Lee O.O."/>
            <person name="Xu Y."/>
            <person name="Bajic V."/>
            <person name="Qian P.-Y."/>
            <person name="Archer J."/>
        </authorList>
    </citation>
    <scope>NUCLEOTIDE SEQUENCE</scope>
    <source>
        <strain evidence="8">KAUST100406-0324</strain>
    </source>
</reference>
<feature type="signal peptide" evidence="6">
    <location>
        <begin position="1"/>
        <end position="23"/>
    </location>
</feature>
<dbReference type="Pfam" id="PF00691">
    <property type="entry name" value="OmpA"/>
    <property type="match status" value="1"/>
</dbReference>
<dbReference type="InterPro" id="IPR006664">
    <property type="entry name" value="OMP_bac"/>
</dbReference>
<dbReference type="SUPFAM" id="SSF103088">
    <property type="entry name" value="OmpA-like"/>
    <property type="match status" value="1"/>
</dbReference>
<comment type="caution">
    <text evidence="8">The sequence shown here is derived from an EMBL/GenBank/DDBJ whole genome shotgun (WGS) entry which is preliminary data.</text>
</comment>
<dbReference type="OrthoDB" id="5525824at2"/>
<dbReference type="InterPro" id="IPR050330">
    <property type="entry name" value="Bact_OuterMem_StrucFunc"/>
</dbReference>
<evidence type="ECO:0000256" key="1">
    <source>
        <dbReference type="ARBA" id="ARBA00004442"/>
    </source>
</evidence>
<gene>
    <name evidence="8" type="ORF">PMES_01738</name>
</gene>
<evidence type="ECO:0000256" key="5">
    <source>
        <dbReference type="SAM" id="MobiDB-lite"/>
    </source>
</evidence>
<comment type="subcellular location">
    <subcellularLocation>
        <location evidence="1">Cell outer membrane</location>
    </subcellularLocation>
</comment>
<keyword evidence="3" id="KW-0998">Cell outer membrane</keyword>
<feature type="region of interest" description="Disordered" evidence="5">
    <location>
        <begin position="606"/>
        <end position="642"/>
    </location>
</feature>